<keyword evidence="3 8" id="KW-0812">Transmembrane</keyword>
<keyword evidence="6 8" id="KW-0472">Membrane</keyword>
<dbReference type="GO" id="GO:0006465">
    <property type="term" value="P:signal peptide processing"/>
    <property type="evidence" value="ECO:0007669"/>
    <property type="project" value="TreeGrafter"/>
</dbReference>
<accession>A0A9P4M9C1</accession>
<evidence type="ECO:0000256" key="3">
    <source>
        <dbReference type="ARBA" id="ARBA00022692"/>
    </source>
</evidence>
<dbReference type="EMBL" id="ML978126">
    <property type="protein sequence ID" value="KAF2099207.1"/>
    <property type="molecule type" value="Genomic_DNA"/>
</dbReference>
<evidence type="ECO:0000256" key="2">
    <source>
        <dbReference type="ARBA" id="ARBA00009045"/>
    </source>
</evidence>
<dbReference type="GO" id="GO:0016020">
    <property type="term" value="C:membrane"/>
    <property type="evidence" value="ECO:0007669"/>
    <property type="project" value="UniProtKB-SubCell"/>
</dbReference>
<sequence length="375" mass="40424">MLRQQLLRRTAAQAKKGLSQQKGIHASSIKRILSAPKPRASPNQERNVNETLKFNPPDSVGAREAIIKRLEDAVARGQLPPVRVLRPSVFCLIAAGLIYLGCAAYEVHQDVKATKAKLPVAARITFDMIEANGRNTRIQEAFHPMPPFDLSRPGATWNGLSGPNQVFATIAGLNMGLYALQATATPSLSYYLSHIPITNRNYTHFTSMFGHAGLAHLGLNLFALFNFGPAVAKTRTFEASGSHLTAFYLSAGLFSSLADHFSSILGAGRSRFIPAMGASGAIMAVLGAFAMSYPNAGVGIIFIPISIPAQYGFAALLAYETYGVVRGFSGSRIAHGAHLGGLLVGSAYVYINGKKNIWTPTRRFAYNQMARLNMI</sequence>
<dbReference type="InterPro" id="IPR050925">
    <property type="entry name" value="Rhomboid_protease_S54"/>
</dbReference>
<keyword evidence="11" id="KW-1185">Reference proteome</keyword>
<feature type="transmembrane region" description="Helical" evidence="8">
    <location>
        <begin position="245"/>
        <end position="265"/>
    </location>
</feature>
<gene>
    <name evidence="10" type="ORF">NA57DRAFT_56821</name>
</gene>
<dbReference type="InterPro" id="IPR035952">
    <property type="entry name" value="Rhomboid-like_sf"/>
</dbReference>
<name>A0A9P4M9C1_9PEZI</name>
<comment type="similarity">
    <text evidence="2">Belongs to the peptidase S54 family.</text>
</comment>
<evidence type="ECO:0000259" key="9">
    <source>
        <dbReference type="Pfam" id="PF01694"/>
    </source>
</evidence>
<evidence type="ECO:0000256" key="4">
    <source>
        <dbReference type="ARBA" id="ARBA00022801"/>
    </source>
</evidence>
<dbReference type="PANTHER" id="PTHR43731">
    <property type="entry name" value="RHOMBOID PROTEASE"/>
    <property type="match status" value="1"/>
</dbReference>
<dbReference type="Gene3D" id="1.20.1540.10">
    <property type="entry name" value="Rhomboid-like"/>
    <property type="match status" value="1"/>
</dbReference>
<evidence type="ECO:0000313" key="10">
    <source>
        <dbReference type="EMBL" id="KAF2099207.1"/>
    </source>
</evidence>
<dbReference type="Proteomes" id="UP000799772">
    <property type="component" value="Unassembled WGS sequence"/>
</dbReference>
<keyword evidence="4" id="KW-0378">Hydrolase</keyword>
<comment type="subcellular location">
    <subcellularLocation>
        <location evidence="1">Membrane</location>
        <topology evidence="1">Multi-pass membrane protein</topology>
    </subcellularLocation>
</comment>
<evidence type="ECO:0000256" key="7">
    <source>
        <dbReference type="SAM" id="MobiDB-lite"/>
    </source>
</evidence>
<feature type="transmembrane region" description="Helical" evidence="8">
    <location>
        <begin position="205"/>
        <end position="225"/>
    </location>
</feature>
<organism evidence="10 11">
    <name type="scientific">Rhizodiscina lignyota</name>
    <dbReference type="NCBI Taxonomy" id="1504668"/>
    <lineage>
        <taxon>Eukaryota</taxon>
        <taxon>Fungi</taxon>
        <taxon>Dikarya</taxon>
        <taxon>Ascomycota</taxon>
        <taxon>Pezizomycotina</taxon>
        <taxon>Dothideomycetes</taxon>
        <taxon>Pleosporomycetidae</taxon>
        <taxon>Aulographales</taxon>
        <taxon>Rhizodiscinaceae</taxon>
        <taxon>Rhizodiscina</taxon>
    </lineage>
</organism>
<reference evidence="10" key="1">
    <citation type="journal article" date="2020" name="Stud. Mycol.">
        <title>101 Dothideomycetes genomes: a test case for predicting lifestyles and emergence of pathogens.</title>
        <authorList>
            <person name="Haridas S."/>
            <person name="Albert R."/>
            <person name="Binder M."/>
            <person name="Bloem J."/>
            <person name="Labutti K."/>
            <person name="Salamov A."/>
            <person name="Andreopoulos B."/>
            <person name="Baker S."/>
            <person name="Barry K."/>
            <person name="Bills G."/>
            <person name="Bluhm B."/>
            <person name="Cannon C."/>
            <person name="Castanera R."/>
            <person name="Culley D."/>
            <person name="Daum C."/>
            <person name="Ezra D."/>
            <person name="Gonzalez J."/>
            <person name="Henrissat B."/>
            <person name="Kuo A."/>
            <person name="Liang C."/>
            <person name="Lipzen A."/>
            <person name="Lutzoni F."/>
            <person name="Magnuson J."/>
            <person name="Mondo S."/>
            <person name="Nolan M."/>
            <person name="Ohm R."/>
            <person name="Pangilinan J."/>
            <person name="Park H.-J."/>
            <person name="Ramirez L."/>
            <person name="Alfaro M."/>
            <person name="Sun H."/>
            <person name="Tritt A."/>
            <person name="Yoshinaga Y."/>
            <person name="Zwiers L.-H."/>
            <person name="Turgeon B."/>
            <person name="Goodwin S."/>
            <person name="Spatafora J."/>
            <person name="Crous P."/>
            <person name="Grigoriev I."/>
        </authorList>
    </citation>
    <scope>NUCLEOTIDE SEQUENCE</scope>
    <source>
        <strain evidence="10">CBS 133067</strain>
    </source>
</reference>
<evidence type="ECO:0000256" key="8">
    <source>
        <dbReference type="SAM" id="Phobius"/>
    </source>
</evidence>
<feature type="compositionally biased region" description="Polar residues" evidence="7">
    <location>
        <begin position="41"/>
        <end position="52"/>
    </location>
</feature>
<feature type="transmembrane region" description="Helical" evidence="8">
    <location>
        <begin position="272"/>
        <end position="293"/>
    </location>
</feature>
<evidence type="ECO:0000313" key="11">
    <source>
        <dbReference type="Proteomes" id="UP000799772"/>
    </source>
</evidence>
<dbReference type="AlphaFoldDB" id="A0A9P4M9C1"/>
<feature type="domain" description="Peptidase S54 rhomboid" evidence="9">
    <location>
        <begin position="202"/>
        <end position="352"/>
    </location>
</feature>
<dbReference type="PANTHER" id="PTHR43731:SF14">
    <property type="entry name" value="PRESENILIN-ASSOCIATED RHOMBOID-LIKE PROTEIN, MITOCHONDRIAL"/>
    <property type="match status" value="1"/>
</dbReference>
<evidence type="ECO:0000256" key="5">
    <source>
        <dbReference type="ARBA" id="ARBA00022989"/>
    </source>
</evidence>
<proteinExistence type="inferred from homology"/>
<keyword evidence="5 8" id="KW-1133">Transmembrane helix</keyword>
<evidence type="ECO:0000256" key="6">
    <source>
        <dbReference type="ARBA" id="ARBA00023136"/>
    </source>
</evidence>
<feature type="transmembrane region" description="Helical" evidence="8">
    <location>
        <begin position="299"/>
        <end position="319"/>
    </location>
</feature>
<feature type="transmembrane region" description="Helical" evidence="8">
    <location>
        <begin position="166"/>
        <end position="193"/>
    </location>
</feature>
<protein>
    <recommendedName>
        <fullName evidence="9">Peptidase S54 rhomboid domain-containing protein</fullName>
    </recommendedName>
</protein>
<dbReference type="SUPFAM" id="SSF144091">
    <property type="entry name" value="Rhomboid-like"/>
    <property type="match status" value="1"/>
</dbReference>
<dbReference type="OrthoDB" id="10260614at2759"/>
<feature type="region of interest" description="Disordered" evidence="7">
    <location>
        <begin position="34"/>
        <end position="55"/>
    </location>
</feature>
<dbReference type="GO" id="GO:0004252">
    <property type="term" value="F:serine-type endopeptidase activity"/>
    <property type="evidence" value="ECO:0007669"/>
    <property type="project" value="InterPro"/>
</dbReference>
<comment type="caution">
    <text evidence="10">The sequence shown here is derived from an EMBL/GenBank/DDBJ whole genome shotgun (WGS) entry which is preliminary data.</text>
</comment>
<dbReference type="Pfam" id="PF01694">
    <property type="entry name" value="Rhomboid"/>
    <property type="match status" value="1"/>
</dbReference>
<evidence type="ECO:0000256" key="1">
    <source>
        <dbReference type="ARBA" id="ARBA00004141"/>
    </source>
</evidence>
<dbReference type="InterPro" id="IPR022764">
    <property type="entry name" value="Peptidase_S54_rhomboid_dom"/>
</dbReference>